<evidence type="ECO:0000313" key="1">
    <source>
        <dbReference type="EMBL" id="VTT82241.1"/>
    </source>
</evidence>
<reference evidence="1" key="1">
    <citation type="submission" date="2019-05" db="EMBL/GenBank/DDBJ databases">
        <authorList>
            <person name="Piombo E."/>
        </authorList>
    </citation>
    <scope>NUCLEOTIDE SEQUENCE</scope>
    <source>
        <strain evidence="1">C2S</strain>
    </source>
</reference>
<accession>A0A2H3REI5</accession>
<sequence>MSMLVVHQELGTTTFLRDSVETATARVTLGPLPPPLETKLSVKPSLLSLAHTGFTFTLTKHSLRCQADAIADTAATLPVLHKVYQGPSLPP</sequence>
<dbReference type="EMBL" id="CABFJX010000412">
    <property type="protein sequence ID" value="VTT82241.1"/>
    <property type="molecule type" value="Genomic_DNA"/>
</dbReference>
<dbReference type="AlphaFoldDB" id="A0A2H3REI5"/>
<proteinExistence type="predicted"/>
<organism evidence="1 2">
    <name type="scientific">Fusarium fujikuroi</name>
    <name type="common">Bakanae and foot rot disease fungus</name>
    <name type="synonym">Gibberella fujikuroi</name>
    <dbReference type="NCBI Taxonomy" id="5127"/>
    <lineage>
        <taxon>Eukaryota</taxon>
        <taxon>Fungi</taxon>
        <taxon>Dikarya</taxon>
        <taxon>Ascomycota</taxon>
        <taxon>Pezizomycotina</taxon>
        <taxon>Sordariomycetes</taxon>
        <taxon>Hypocreomycetidae</taxon>
        <taxon>Hypocreales</taxon>
        <taxon>Nectriaceae</taxon>
        <taxon>Fusarium</taxon>
        <taxon>Fusarium fujikuroi species complex</taxon>
    </lineage>
</organism>
<gene>
    <name evidence="1" type="ORF">C2S_12368</name>
</gene>
<name>A0A2H3REI5_FUSFU</name>
<comment type="caution">
    <text evidence="1">The sequence shown here is derived from an EMBL/GenBank/DDBJ whole genome shotgun (WGS) entry which is preliminary data.</text>
</comment>
<protein>
    <submittedName>
        <fullName evidence="1">Uncharacterized protein</fullName>
    </submittedName>
</protein>
<dbReference type="Proteomes" id="UP000760494">
    <property type="component" value="Unassembled WGS sequence"/>
</dbReference>
<evidence type="ECO:0000313" key="2">
    <source>
        <dbReference type="Proteomes" id="UP000760494"/>
    </source>
</evidence>